<feature type="region of interest" description="Disordered" evidence="1">
    <location>
        <begin position="82"/>
        <end position="132"/>
    </location>
</feature>
<dbReference type="AlphaFoldDB" id="A0AAV1GML5"/>
<name>A0AAV1GML5_XYRNO</name>
<dbReference type="EMBL" id="OY660878">
    <property type="protein sequence ID" value="CAJ1073367.1"/>
    <property type="molecule type" value="Genomic_DNA"/>
</dbReference>
<dbReference type="Proteomes" id="UP001178508">
    <property type="component" value="Chromosome 15"/>
</dbReference>
<accession>A0AAV1GML5</accession>
<protein>
    <submittedName>
        <fullName evidence="2">Uncharacterized protein</fullName>
    </submittedName>
</protein>
<evidence type="ECO:0000256" key="1">
    <source>
        <dbReference type="SAM" id="MobiDB-lite"/>
    </source>
</evidence>
<sequence>MKTPVTTHDPSLTSWLHISSPINPLCSPCLPALPFSLMQLPSQHPVHFPLLLLLLRFKLLASTLDLAPGLIPLGHCASVAPSMDGPILGQGDREMEEQREEERQREQSEQKRELMSAGRMRRIEKGEVGEYG</sequence>
<gene>
    <name evidence="2" type="ORF">XNOV1_A028402</name>
</gene>
<proteinExistence type="predicted"/>
<reference evidence="2" key="1">
    <citation type="submission" date="2023-08" db="EMBL/GenBank/DDBJ databases">
        <authorList>
            <person name="Alioto T."/>
            <person name="Alioto T."/>
            <person name="Gomez Garrido J."/>
        </authorList>
    </citation>
    <scope>NUCLEOTIDE SEQUENCE</scope>
</reference>
<keyword evidence="3" id="KW-1185">Reference proteome</keyword>
<organism evidence="2 3">
    <name type="scientific">Xyrichtys novacula</name>
    <name type="common">Pearly razorfish</name>
    <name type="synonym">Hemipteronotus novacula</name>
    <dbReference type="NCBI Taxonomy" id="13765"/>
    <lineage>
        <taxon>Eukaryota</taxon>
        <taxon>Metazoa</taxon>
        <taxon>Chordata</taxon>
        <taxon>Craniata</taxon>
        <taxon>Vertebrata</taxon>
        <taxon>Euteleostomi</taxon>
        <taxon>Actinopterygii</taxon>
        <taxon>Neopterygii</taxon>
        <taxon>Teleostei</taxon>
        <taxon>Neoteleostei</taxon>
        <taxon>Acanthomorphata</taxon>
        <taxon>Eupercaria</taxon>
        <taxon>Labriformes</taxon>
        <taxon>Labridae</taxon>
        <taxon>Xyrichtys</taxon>
    </lineage>
</organism>
<evidence type="ECO:0000313" key="2">
    <source>
        <dbReference type="EMBL" id="CAJ1073367.1"/>
    </source>
</evidence>
<evidence type="ECO:0000313" key="3">
    <source>
        <dbReference type="Proteomes" id="UP001178508"/>
    </source>
</evidence>
<feature type="compositionally biased region" description="Basic and acidic residues" evidence="1">
    <location>
        <begin position="100"/>
        <end position="114"/>
    </location>
</feature>
<feature type="compositionally biased region" description="Basic and acidic residues" evidence="1">
    <location>
        <begin position="121"/>
        <end position="132"/>
    </location>
</feature>